<comment type="caution">
    <text evidence="14">The sequence shown here is derived from an EMBL/GenBank/DDBJ whole genome shotgun (WGS) entry which is preliminary data.</text>
</comment>
<comment type="similarity">
    <text evidence="2 11">Belongs to the peptidase M14 family.</text>
</comment>
<dbReference type="PANTHER" id="PTHR11705:SF140">
    <property type="entry name" value="FI02848P-RELATED"/>
    <property type="match status" value="1"/>
</dbReference>
<dbReference type="InterPro" id="IPR003146">
    <property type="entry name" value="M14A_act_pep"/>
</dbReference>
<keyword evidence="15" id="KW-1185">Reference proteome</keyword>
<organism evidence="14 15">
    <name type="scientific">Caerostris darwini</name>
    <dbReference type="NCBI Taxonomy" id="1538125"/>
    <lineage>
        <taxon>Eukaryota</taxon>
        <taxon>Metazoa</taxon>
        <taxon>Ecdysozoa</taxon>
        <taxon>Arthropoda</taxon>
        <taxon>Chelicerata</taxon>
        <taxon>Arachnida</taxon>
        <taxon>Araneae</taxon>
        <taxon>Araneomorphae</taxon>
        <taxon>Entelegynae</taxon>
        <taxon>Araneoidea</taxon>
        <taxon>Araneidae</taxon>
        <taxon>Caerostris</taxon>
    </lineage>
</organism>
<evidence type="ECO:0000259" key="13">
    <source>
        <dbReference type="PROSITE" id="PS52035"/>
    </source>
</evidence>
<dbReference type="Proteomes" id="UP001054837">
    <property type="component" value="Unassembled WGS sequence"/>
</dbReference>
<dbReference type="GO" id="GO:0004181">
    <property type="term" value="F:metallocarboxypeptidase activity"/>
    <property type="evidence" value="ECO:0007669"/>
    <property type="project" value="InterPro"/>
</dbReference>
<evidence type="ECO:0000256" key="6">
    <source>
        <dbReference type="ARBA" id="ARBA00022729"/>
    </source>
</evidence>
<keyword evidence="9" id="KW-0482">Metalloprotease</keyword>
<feature type="signal peptide" evidence="12">
    <location>
        <begin position="1"/>
        <end position="19"/>
    </location>
</feature>
<name>A0AAV4TKP7_9ARAC</name>
<keyword evidence="3 14" id="KW-0121">Carboxypeptidase</keyword>
<evidence type="ECO:0000313" key="15">
    <source>
        <dbReference type="Proteomes" id="UP001054837"/>
    </source>
</evidence>
<dbReference type="InterPro" id="IPR036990">
    <property type="entry name" value="M14A-like_propep"/>
</dbReference>
<dbReference type="EMBL" id="BPLQ01009746">
    <property type="protein sequence ID" value="GIY46319.1"/>
    <property type="molecule type" value="Genomic_DNA"/>
</dbReference>
<keyword evidence="5" id="KW-0479">Metal-binding</keyword>
<evidence type="ECO:0000256" key="11">
    <source>
        <dbReference type="PROSITE-ProRule" id="PRU01379"/>
    </source>
</evidence>
<evidence type="ECO:0000256" key="2">
    <source>
        <dbReference type="ARBA" id="ARBA00005988"/>
    </source>
</evidence>
<dbReference type="AlphaFoldDB" id="A0AAV4TKP7"/>
<accession>A0AAV4TKP7</accession>
<sequence>MLGLRACVLVLCTIVVTNAKFVDYSGHKVLSVTPKTEADLEFLHKLRDDYSVDLWNEPKYSGVPVMTHLRPELIDAVEDALTDNKIEFDVAYHDLQTVIDSERVMNAPSSQAPVFNFGIYNEYNTLVNLIENLAKNYSNVAKLETAGKSYENRPIYALKISSGDGSKKPAIMMECGIHAREWTSVAVGAYLVNKLITQYGKDDQVTRLVDKYEFNIIVESNPDGYVYTWTTDRLWRKTRSRSSIDWLGVCRGTDANRNFDIEHCGVGTSRKPCDEIYCGDRPFSENESRAIRDMLIALGSRLKAYFSIHAFSQLWMTPFGTTKKLPNNYNELTRIGNAGVAALAKRYGTQYKLGSIANIIYEAAGSSVDYAYVKHNISIAYALELRDTGRRGFFLNPKDILPTCEETFDGLMASVEAL</sequence>
<dbReference type="InterPro" id="IPR000834">
    <property type="entry name" value="Peptidase_M14"/>
</dbReference>
<keyword evidence="6 12" id="KW-0732">Signal</keyword>
<dbReference type="SMART" id="SM00631">
    <property type="entry name" value="Zn_pept"/>
    <property type="match status" value="1"/>
</dbReference>
<dbReference type="SUPFAM" id="SSF54897">
    <property type="entry name" value="Protease propeptides/inhibitors"/>
    <property type="match status" value="1"/>
</dbReference>
<feature type="active site" description="Proton donor/acceptor" evidence="11">
    <location>
        <position position="384"/>
    </location>
</feature>
<evidence type="ECO:0000256" key="4">
    <source>
        <dbReference type="ARBA" id="ARBA00022670"/>
    </source>
</evidence>
<dbReference type="Pfam" id="PF02244">
    <property type="entry name" value="Propep_M14"/>
    <property type="match status" value="1"/>
</dbReference>
<evidence type="ECO:0000256" key="3">
    <source>
        <dbReference type="ARBA" id="ARBA00022645"/>
    </source>
</evidence>
<evidence type="ECO:0000256" key="10">
    <source>
        <dbReference type="ARBA" id="ARBA00023157"/>
    </source>
</evidence>
<keyword evidence="4" id="KW-0645">Protease</keyword>
<comment type="cofactor">
    <cofactor evidence="1">
        <name>Zn(2+)</name>
        <dbReference type="ChEBI" id="CHEBI:29105"/>
    </cofactor>
</comment>
<reference evidence="14 15" key="1">
    <citation type="submission" date="2021-06" db="EMBL/GenBank/DDBJ databases">
        <title>Caerostris darwini draft genome.</title>
        <authorList>
            <person name="Kono N."/>
            <person name="Arakawa K."/>
        </authorList>
    </citation>
    <scope>NUCLEOTIDE SEQUENCE [LARGE SCALE GENOMIC DNA]</scope>
</reference>
<dbReference type="Gene3D" id="3.40.630.10">
    <property type="entry name" value="Zn peptidases"/>
    <property type="match status" value="1"/>
</dbReference>
<dbReference type="Gene3D" id="3.30.70.340">
    <property type="entry name" value="Metallocarboxypeptidase-like"/>
    <property type="match status" value="1"/>
</dbReference>
<keyword evidence="7" id="KW-0378">Hydrolase</keyword>
<dbReference type="FunFam" id="3.40.630.10:FF:000001">
    <property type="entry name" value="Carboxypeptidase B"/>
    <property type="match status" value="1"/>
</dbReference>
<protein>
    <submittedName>
        <fullName evidence="14">Carboxypeptidase A2</fullName>
    </submittedName>
</protein>
<evidence type="ECO:0000313" key="14">
    <source>
        <dbReference type="EMBL" id="GIY46319.1"/>
    </source>
</evidence>
<feature type="chain" id="PRO_5043640999" evidence="12">
    <location>
        <begin position="20"/>
        <end position="418"/>
    </location>
</feature>
<evidence type="ECO:0000256" key="5">
    <source>
        <dbReference type="ARBA" id="ARBA00022723"/>
    </source>
</evidence>
<evidence type="ECO:0000256" key="8">
    <source>
        <dbReference type="ARBA" id="ARBA00022833"/>
    </source>
</evidence>
<dbReference type="PANTHER" id="PTHR11705">
    <property type="entry name" value="PROTEASE FAMILY M14 CARBOXYPEPTIDASE A,B"/>
    <property type="match status" value="1"/>
</dbReference>
<dbReference type="PRINTS" id="PR00765">
    <property type="entry name" value="CRBOXYPTASEA"/>
</dbReference>
<evidence type="ECO:0000256" key="9">
    <source>
        <dbReference type="ARBA" id="ARBA00023049"/>
    </source>
</evidence>
<dbReference type="PROSITE" id="PS52035">
    <property type="entry name" value="PEPTIDASE_M14"/>
    <property type="match status" value="1"/>
</dbReference>
<evidence type="ECO:0000256" key="1">
    <source>
        <dbReference type="ARBA" id="ARBA00001947"/>
    </source>
</evidence>
<keyword evidence="10" id="KW-1015">Disulfide bond</keyword>
<evidence type="ECO:0000256" key="12">
    <source>
        <dbReference type="SAM" id="SignalP"/>
    </source>
</evidence>
<evidence type="ECO:0000256" key="7">
    <source>
        <dbReference type="ARBA" id="ARBA00022801"/>
    </source>
</evidence>
<dbReference type="GO" id="GO:0005615">
    <property type="term" value="C:extracellular space"/>
    <property type="evidence" value="ECO:0007669"/>
    <property type="project" value="TreeGrafter"/>
</dbReference>
<dbReference type="GO" id="GO:0006508">
    <property type="term" value="P:proteolysis"/>
    <property type="evidence" value="ECO:0007669"/>
    <property type="project" value="UniProtKB-KW"/>
</dbReference>
<dbReference type="SUPFAM" id="SSF53187">
    <property type="entry name" value="Zn-dependent exopeptidases"/>
    <property type="match status" value="1"/>
</dbReference>
<dbReference type="CDD" id="cd03860">
    <property type="entry name" value="M14_CP_A-B_like"/>
    <property type="match status" value="1"/>
</dbReference>
<gene>
    <name evidence="14" type="primary">Cpa2</name>
    <name evidence="14" type="ORF">CDAR_498001</name>
</gene>
<keyword evidence="8" id="KW-0862">Zinc</keyword>
<proteinExistence type="inferred from homology"/>
<dbReference type="GO" id="GO:0008270">
    <property type="term" value="F:zinc ion binding"/>
    <property type="evidence" value="ECO:0007669"/>
    <property type="project" value="InterPro"/>
</dbReference>
<feature type="domain" description="Peptidase M14" evidence="13">
    <location>
        <begin position="119"/>
        <end position="418"/>
    </location>
</feature>
<dbReference type="Pfam" id="PF00246">
    <property type="entry name" value="Peptidase_M14"/>
    <property type="match status" value="1"/>
</dbReference>